<evidence type="ECO:0000313" key="2">
    <source>
        <dbReference type="Proteomes" id="UP000654108"/>
    </source>
</evidence>
<dbReference type="AlphaFoldDB" id="A0A927ISX4"/>
<dbReference type="EMBL" id="JACYFU010000002">
    <property type="protein sequence ID" value="MBD8065959.1"/>
    <property type="molecule type" value="Genomic_DNA"/>
</dbReference>
<evidence type="ECO:0000313" key="1">
    <source>
        <dbReference type="EMBL" id="MBD8065959.1"/>
    </source>
</evidence>
<sequence length="275" mass="30427">MSKDKSLMFSTAYHNILVIMERGGNCKSMCAAQIIVIARGLGAIIKVVEVEQREELVLLFPEITSSTQLPGLDKIQQNDQSENMALTPLFRALIGPPEQLTVADIGANLDGRVLEGMVRMNMAKRMSAAGRETCFVIPFYPNMESVKGAYRTGRRAELAVPGAKILFCRCDTGEYLAAGEIERSEEWTSFIGPRIDKHGMMIMPRLQPSVISAYVASKRDPLAFTEMSDAELAPYAGGDEFIADALRTAMMIFIDTMKQQVVEHFRLGRQQQPAA</sequence>
<dbReference type="RefSeq" id="WP_191775202.1">
    <property type="nucleotide sequence ID" value="NZ_JACYFU010000002.1"/>
</dbReference>
<name>A0A927ISX4_9HYPH</name>
<protein>
    <submittedName>
        <fullName evidence="1">Uncharacterized protein</fullName>
    </submittedName>
</protein>
<comment type="caution">
    <text evidence="1">The sequence shown here is derived from an EMBL/GenBank/DDBJ whole genome shotgun (WGS) entry which is preliminary data.</text>
</comment>
<accession>A0A927ISX4</accession>
<reference evidence="1" key="1">
    <citation type="submission" date="2020-09" db="EMBL/GenBank/DDBJ databases">
        <title>Genome seq and assembly of Devosia sp.</title>
        <authorList>
            <person name="Chhetri G."/>
        </authorList>
    </citation>
    <scope>NUCLEOTIDE SEQUENCE</scope>
    <source>
        <strain evidence="1">PTR5</strain>
    </source>
</reference>
<gene>
    <name evidence="1" type="ORF">IC608_10785</name>
</gene>
<organism evidence="1 2">
    <name type="scientific">Devosia oryzisoli</name>
    <dbReference type="NCBI Taxonomy" id="2774138"/>
    <lineage>
        <taxon>Bacteria</taxon>
        <taxon>Pseudomonadati</taxon>
        <taxon>Pseudomonadota</taxon>
        <taxon>Alphaproteobacteria</taxon>
        <taxon>Hyphomicrobiales</taxon>
        <taxon>Devosiaceae</taxon>
        <taxon>Devosia</taxon>
    </lineage>
</organism>
<dbReference type="Proteomes" id="UP000654108">
    <property type="component" value="Unassembled WGS sequence"/>
</dbReference>
<keyword evidence="2" id="KW-1185">Reference proteome</keyword>
<proteinExistence type="predicted"/>